<dbReference type="Proteomes" id="UP000594454">
    <property type="component" value="Chromosome 2"/>
</dbReference>
<keyword evidence="3" id="KW-1185">Reference proteome</keyword>
<dbReference type="PANTHER" id="PTHR21177">
    <property type="entry name" value="IP06524P-RELATED"/>
    <property type="match status" value="1"/>
</dbReference>
<dbReference type="EMBL" id="LR899010">
    <property type="protein sequence ID" value="CAD7080308.1"/>
    <property type="molecule type" value="Genomic_DNA"/>
</dbReference>
<reference evidence="2 3" key="1">
    <citation type="submission" date="2020-11" db="EMBL/GenBank/DDBJ databases">
        <authorList>
            <person name="Wallbank WR R."/>
            <person name="Pardo Diaz C."/>
            <person name="Kozak K."/>
            <person name="Martin S."/>
            <person name="Jiggins C."/>
            <person name="Moest M."/>
            <person name="Warren A I."/>
            <person name="Generalovic N T."/>
            <person name="Byers J.R.P. K."/>
            <person name="Montejo-Kovacevich G."/>
            <person name="Yen C E."/>
        </authorList>
    </citation>
    <scope>NUCLEOTIDE SEQUENCE [LARGE SCALE GENOMIC DNA]</scope>
</reference>
<dbReference type="AlphaFoldDB" id="A0A7R8UG86"/>
<evidence type="ECO:0000313" key="3">
    <source>
        <dbReference type="Proteomes" id="UP000594454"/>
    </source>
</evidence>
<gene>
    <name evidence="2" type="ORF">HERILL_LOCUS3470</name>
</gene>
<protein>
    <recommendedName>
        <fullName evidence="1">DUF4789 domain-containing protein</fullName>
    </recommendedName>
</protein>
<organism evidence="2 3">
    <name type="scientific">Hermetia illucens</name>
    <name type="common">Black soldier fly</name>
    <dbReference type="NCBI Taxonomy" id="343691"/>
    <lineage>
        <taxon>Eukaryota</taxon>
        <taxon>Metazoa</taxon>
        <taxon>Ecdysozoa</taxon>
        <taxon>Arthropoda</taxon>
        <taxon>Hexapoda</taxon>
        <taxon>Insecta</taxon>
        <taxon>Pterygota</taxon>
        <taxon>Neoptera</taxon>
        <taxon>Endopterygota</taxon>
        <taxon>Diptera</taxon>
        <taxon>Brachycera</taxon>
        <taxon>Stratiomyomorpha</taxon>
        <taxon>Stratiomyidae</taxon>
        <taxon>Hermetiinae</taxon>
        <taxon>Hermetia</taxon>
    </lineage>
</organism>
<dbReference type="PANTHER" id="PTHR21177:SF7">
    <property type="entry name" value="GH11627P"/>
    <property type="match status" value="1"/>
</dbReference>
<feature type="domain" description="DUF4789" evidence="1">
    <location>
        <begin position="255"/>
        <end position="325"/>
    </location>
</feature>
<proteinExistence type="predicted"/>
<dbReference type="Pfam" id="PF16033">
    <property type="entry name" value="DUF4789"/>
    <property type="match status" value="2"/>
</dbReference>
<dbReference type="InterPro" id="IPR031993">
    <property type="entry name" value="DUF4789"/>
</dbReference>
<name>A0A7R8UG86_HERIL</name>
<accession>A0A7R8UG86</accession>
<dbReference type="OrthoDB" id="6328618at2759"/>
<evidence type="ECO:0000313" key="2">
    <source>
        <dbReference type="EMBL" id="CAD7080308.1"/>
    </source>
</evidence>
<sequence length="461" mass="50483">MIIVVIQSSALIYFGSDGAIVPPPWSNIDKNPCAALPGGWQMLYWAPLKKCFKIFQVGYPCPDTMELSPPSNNNHTAECRCPPGTAQSVLNDECHTLFTKGPCSDGEYFSPVTDVRTLSTWKTGGAQKLGKCKLGRNCPNGSVFWPPDDKCYALYTRGPCPKGKLLTVGAGQIGECKCENRGALAAYFYNEEDSCYEHFTKGPCQKFGELFLPSRKCGCHPKLPHYYEKTNQCFEIGTPGPCSKGHIFTVSENTDDQNPHASCVCKTGYIPWSDGSCYRLYTRGPCAEGQFLINSTTCTPNICGKGRLYFPEQNTCYKIGSQGPCSLYEVVVFDFTSRPSVDGISYNGVCGCTALIKGLEQTCTSTQEEEKSDSCDSTPGMININGICYKLYTQGPCGSGQWLEPVKQLSSEELTSSNKVQCKCRPGYTTSETKSGTLRCFAPTVGLARWILQLIGYEEAT</sequence>
<feature type="domain" description="DUF4789" evidence="1">
    <location>
        <begin position="60"/>
        <end position="110"/>
    </location>
</feature>
<evidence type="ECO:0000259" key="1">
    <source>
        <dbReference type="Pfam" id="PF16033"/>
    </source>
</evidence>